<evidence type="ECO:0000256" key="3">
    <source>
        <dbReference type="ARBA" id="ARBA00022490"/>
    </source>
</evidence>
<dbReference type="EMBL" id="KV454428">
    <property type="protein sequence ID" value="ODQ81023.1"/>
    <property type="molecule type" value="Genomic_DNA"/>
</dbReference>
<dbReference type="GeneID" id="30146084"/>
<evidence type="ECO:0000259" key="5">
    <source>
        <dbReference type="Pfam" id="PF25789"/>
    </source>
</evidence>
<dbReference type="InterPro" id="IPR057983">
    <property type="entry name" value="NAA35-like_N"/>
</dbReference>
<dbReference type="Proteomes" id="UP000094336">
    <property type="component" value="Unassembled WGS sequence"/>
</dbReference>
<dbReference type="Pfam" id="PF04112">
    <property type="entry name" value="Mak10"/>
    <property type="match status" value="1"/>
</dbReference>
<proteinExistence type="inferred from homology"/>
<feature type="domain" description="NAA35-like TPR repeats" evidence="5">
    <location>
        <begin position="335"/>
        <end position="737"/>
    </location>
</feature>
<dbReference type="GO" id="GO:0031417">
    <property type="term" value="C:NatC complex"/>
    <property type="evidence" value="ECO:0007669"/>
    <property type="project" value="InterPro"/>
</dbReference>
<gene>
    <name evidence="6" type="ORF">BABINDRAFT_160442</name>
</gene>
<accession>A0A1E3QTK7</accession>
<dbReference type="InterPro" id="IPR057982">
    <property type="entry name" value="TPR_NAA35"/>
</dbReference>
<evidence type="ECO:0000256" key="1">
    <source>
        <dbReference type="ARBA" id="ARBA00004496"/>
    </source>
</evidence>
<reference evidence="7" key="1">
    <citation type="submission" date="2016-05" db="EMBL/GenBank/DDBJ databases">
        <title>Comparative genomics of biotechnologically important yeasts.</title>
        <authorList>
            <consortium name="DOE Joint Genome Institute"/>
            <person name="Riley R."/>
            <person name="Haridas S."/>
            <person name="Wolfe K.H."/>
            <person name="Lopes M.R."/>
            <person name="Hittinger C.T."/>
            <person name="Goker M."/>
            <person name="Salamov A."/>
            <person name="Wisecaver J."/>
            <person name="Long T.M."/>
            <person name="Aerts A.L."/>
            <person name="Barry K."/>
            <person name="Choi C."/>
            <person name="Clum A."/>
            <person name="Coughlan A.Y."/>
            <person name="Deshpande S."/>
            <person name="Douglass A.P."/>
            <person name="Hanson S.J."/>
            <person name="Klenk H.-P."/>
            <person name="Labutti K."/>
            <person name="Lapidus A."/>
            <person name="Lindquist E."/>
            <person name="Lipzen A."/>
            <person name="Meier-Kolthoff J.P."/>
            <person name="Ohm R.A."/>
            <person name="Otillar R.P."/>
            <person name="Pangilinan J."/>
            <person name="Peng Y."/>
            <person name="Rokas A."/>
            <person name="Rosa C.A."/>
            <person name="Scheuner C."/>
            <person name="Sibirny A.A."/>
            <person name="Slot J.C."/>
            <person name="Stielow J.B."/>
            <person name="Sun H."/>
            <person name="Kurtzman C.P."/>
            <person name="Blackwell M."/>
            <person name="Grigoriev I.V."/>
            <person name="Jeffries T.W."/>
        </authorList>
    </citation>
    <scope>NUCLEOTIDE SEQUENCE [LARGE SCALE GENOMIC DNA]</scope>
    <source>
        <strain evidence="7">NRRL Y-12698</strain>
    </source>
</reference>
<evidence type="ECO:0000313" key="6">
    <source>
        <dbReference type="EMBL" id="ODQ81023.1"/>
    </source>
</evidence>
<protein>
    <submittedName>
        <fullName evidence="6">Uncharacterized protein</fullName>
    </submittedName>
</protein>
<dbReference type="PANTHER" id="PTHR21373:SF0">
    <property type="entry name" value="N-ALPHA-ACETYLTRANSFERASE 35, NATC AUXILIARY SUBUNIT"/>
    <property type="match status" value="1"/>
</dbReference>
<evidence type="ECO:0000259" key="4">
    <source>
        <dbReference type="Pfam" id="PF04112"/>
    </source>
</evidence>
<dbReference type="STRING" id="984486.A0A1E3QTK7"/>
<dbReference type="InterPro" id="IPR007244">
    <property type="entry name" value="Naa35_N"/>
</dbReference>
<comment type="subcellular location">
    <subcellularLocation>
        <location evidence="1">Cytoplasm</location>
    </subcellularLocation>
</comment>
<organism evidence="6 7">
    <name type="scientific">Babjeviella inositovora NRRL Y-12698</name>
    <dbReference type="NCBI Taxonomy" id="984486"/>
    <lineage>
        <taxon>Eukaryota</taxon>
        <taxon>Fungi</taxon>
        <taxon>Dikarya</taxon>
        <taxon>Ascomycota</taxon>
        <taxon>Saccharomycotina</taxon>
        <taxon>Pichiomycetes</taxon>
        <taxon>Serinales incertae sedis</taxon>
        <taxon>Babjeviella</taxon>
    </lineage>
</organism>
<dbReference type="Pfam" id="PF25789">
    <property type="entry name" value="TPR_NAA35"/>
    <property type="match status" value="1"/>
</dbReference>
<keyword evidence="7" id="KW-1185">Reference proteome</keyword>
<evidence type="ECO:0000313" key="7">
    <source>
        <dbReference type="Proteomes" id="UP000094336"/>
    </source>
</evidence>
<keyword evidence="3" id="KW-0963">Cytoplasm</keyword>
<dbReference type="AlphaFoldDB" id="A0A1E3QTK7"/>
<dbReference type="RefSeq" id="XP_018986351.1">
    <property type="nucleotide sequence ID" value="XM_019128231.1"/>
</dbReference>
<feature type="domain" description="NAA35-like N-terminal" evidence="4">
    <location>
        <begin position="30"/>
        <end position="195"/>
    </location>
</feature>
<evidence type="ECO:0000256" key="2">
    <source>
        <dbReference type="ARBA" id="ARBA00006289"/>
    </source>
</evidence>
<dbReference type="PANTHER" id="PTHR21373">
    <property type="entry name" value="GLUCOSE REPRESSIBLE PROTEIN MAK10"/>
    <property type="match status" value="1"/>
</dbReference>
<comment type="similarity">
    <text evidence="2">Belongs to the MAK10 family.</text>
</comment>
<sequence>MSELVQGLENMSLDRDITKTFFASAAEILPGKVVTAAEFSLFQGTQALEVNNPRLDTTLLLSGSIDSAAISFDLARQCSLEEVLAVMDRLFAGLGDWFDSSSLALTALACQYCEKMLENYNAPLSRKILSDCHFFEEKQADSEDFMTGVLRTFLIGYLRFIGYVLLMAKSGVIYDEEDIVSNNFGLSFLQELPLAVVVEKLESTRKVIRKGPKFALLERYFGIILGLLRIETILSIDIVTDGKARHFNISFIDDTLAELSNLKQTPLESLRTSLPSGSFSTLFQTRVDNNLPPKPLPVQSPSQMYVSTLTALFGDLKYITRLLKPAEGGKVLKNEQIHEFMMWFGNRRFNHVSVVVRMMVQLWLIRDNKSILGSSVQLMDMMVTDMNRVSMLNTHTAQLLEIGLGEETPLGVRNWAEIKTRIPPLLLSLEGGYYEILSLYSQNPSRQRQHVNRLLVLFDTLQVEAENFEVLVFDSLPQGSGDVFEYGGQLVPQVPLSSYVYSKKLGLMVEMLFRGVELNLYKPFELLSVYWYVSYLLETMLTHINGRLVRINEQSIAQVDVAKMAKKLKKLSGDKKVRYKAQIDQATAVLPELKRIQQRLQYEARYYQLLLRLATAYRTYLAMVNSLLPEPPFNRISVDLMYQFRFKPFSSIGVPEQPSYKQFNDSVAQIIPADKVQRAKLCVLSQSIVDDVIAEFSEMGDVDVLGWGLTEDDAQQWYAKLRSSAENLKTSMIELNGLEGALSGCKFSVHGHIDDKQEGCHPWFPRYRIRH</sequence>
<dbReference type="OrthoDB" id="269405at2759"/>
<name>A0A1E3QTK7_9ASCO</name>